<comment type="pathway">
    <text evidence="3">Cofactor biosynthesis; coenzyme A biosynthesis; CoA from (R)-pantothenate: step 5/5.</text>
</comment>
<keyword evidence="1 3" id="KW-0547">Nucleotide-binding</keyword>
<dbReference type="RefSeq" id="WP_419151000.1">
    <property type="nucleotide sequence ID" value="NZ_JAUSTR010000001.1"/>
</dbReference>
<keyword evidence="3" id="KW-0173">Coenzyme A biosynthesis</keyword>
<keyword evidence="3 5" id="KW-0808">Transferase</keyword>
<sequence length="202" mass="22852">MSLIVGLTGGIASGKSTVANMMREFQIPIIDADQIARDVVAIGMPAYEQIVETFGADILNEDKTINRKKLGSIVFHHEPKRVQLNKIVHPAVRQEMKRQQKEYVEKGEPIVVLDLPLLFESNLVHMVDKVIVVYVDESTQLKRLMKRNGLSREEALARIHAQMPLYEKVKKADAVIDNNGTIVETKDQLIHILSKWNVLSFT</sequence>
<protein>
    <recommendedName>
        <fullName evidence="3 4">Dephospho-CoA kinase</fullName>
        <ecNumber evidence="3 4">2.7.1.24</ecNumber>
    </recommendedName>
    <alternativeName>
        <fullName evidence="3">Dephosphocoenzyme A kinase</fullName>
    </alternativeName>
</protein>
<dbReference type="SUPFAM" id="SSF52540">
    <property type="entry name" value="P-loop containing nucleoside triphosphate hydrolases"/>
    <property type="match status" value="1"/>
</dbReference>
<dbReference type="Gene3D" id="3.40.50.300">
    <property type="entry name" value="P-loop containing nucleotide triphosphate hydrolases"/>
    <property type="match status" value="1"/>
</dbReference>
<keyword evidence="3 5" id="KW-0418">Kinase</keyword>
<comment type="catalytic activity">
    <reaction evidence="3">
        <text>3'-dephospho-CoA + ATP = ADP + CoA + H(+)</text>
        <dbReference type="Rhea" id="RHEA:18245"/>
        <dbReference type="ChEBI" id="CHEBI:15378"/>
        <dbReference type="ChEBI" id="CHEBI:30616"/>
        <dbReference type="ChEBI" id="CHEBI:57287"/>
        <dbReference type="ChEBI" id="CHEBI:57328"/>
        <dbReference type="ChEBI" id="CHEBI:456216"/>
        <dbReference type="EC" id="2.7.1.24"/>
    </reaction>
</comment>
<evidence type="ECO:0000256" key="1">
    <source>
        <dbReference type="ARBA" id="ARBA00022741"/>
    </source>
</evidence>
<dbReference type="Proteomes" id="UP001225646">
    <property type="component" value="Unassembled WGS sequence"/>
</dbReference>
<dbReference type="NCBIfam" id="TIGR00152">
    <property type="entry name" value="dephospho-CoA kinase"/>
    <property type="match status" value="1"/>
</dbReference>
<dbReference type="InterPro" id="IPR001977">
    <property type="entry name" value="Depp_CoAkinase"/>
</dbReference>
<dbReference type="EMBL" id="JAUSTR010000001">
    <property type="protein sequence ID" value="MDQ0161101.1"/>
    <property type="molecule type" value="Genomic_DNA"/>
</dbReference>
<keyword evidence="2 3" id="KW-0067">ATP-binding</keyword>
<dbReference type="GO" id="GO:0004140">
    <property type="term" value="F:dephospho-CoA kinase activity"/>
    <property type="evidence" value="ECO:0007669"/>
    <property type="project" value="UniProtKB-EC"/>
</dbReference>
<evidence type="ECO:0000256" key="4">
    <source>
        <dbReference type="NCBIfam" id="TIGR00152"/>
    </source>
</evidence>
<dbReference type="PANTHER" id="PTHR10695:SF46">
    <property type="entry name" value="BIFUNCTIONAL COENZYME A SYNTHASE-RELATED"/>
    <property type="match status" value="1"/>
</dbReference>
<comment type="caution">
    <text evidence="5">The sequence shown here is derived from an EMBL/GenBank/DDBJ whole genome shotgun (WGS) entry which is preliminary data.</text>
</comment>
<organism evidence="5 6">
    <name type="scientific">Aeribacillus alveayuensis</name>
    <dbReference type="NCBI Taxonomy" id="279215"/>
    <lineage>
        <taxon>Bacteria</taxon>
        <taxon>Bacillati</taxon>
        <taxon>Bacillota</taxon>
        <taxon>Bacilli</taxon>
        <taxon>Bacillales</taxon>
        <taxon>Bacillaceae</taxon>
        <taxon>Aeribacillus</taxon>
    </lineage>
</organism>
<dbReference type="Pfam" id="PF01121">
    <property type="entry name" value="CoaE"/>
    <property type="match status" value="1"/>
</dbReference>
<dbReference type="PROSITE" id="PS51219">
    <property type="entry name" value="DPCK"/>
    <property type="match status" value="1"/>
</dbReference>
<dbReference type="PANTHER" id="PTHR10695">
    <property type="entry name" value="DEPHOSPHO-COA KINASE-RELATED"/>
    <property type="match status" value="1"/>
</dbReference>
<accession>A0ABT9VJH0</accession>
<name>A0ABT9VJH0_9BACI</name>
<dbReference type="HAMAP" id="MF_00376">
    <property type="entry name" value="Dephospho_CoA_kinase"/>
    <property type="match status" value="1"/>
</dbReference>
<keyword evidence="6" id="KW-1185">Reference proteome</keyword>
<feature type="binding site" evidence="3">
    <location>
        <begin position="12"/>
        <end position="17"/>
    </location>
    <ligand>
        <name>ATP</name>
        <dbReference type="ChEBI" id="CHEBI:30616"/>
    </ligand>
</feature>
<gene>
    <name evidence="3" type="primary">coaE</name>
    <name evidence="5" type="ORF">J2S06_000171</name>
</gene>
<evidence type="ECO:0000313" key="6">
    <source>
        <dbReference type="Proteomes" id="UP001225646"/>
    </source>
</evidence>
<comment type="function">
    <text evidence="3">Catalyzes the phosphorylation of the 3'-hydroxyl group of dephosphocoenzyme A to form coenzyme A.</text>
</comment>
<evidence type="ECO:0000256" key="2">
    <source>
        <dbReference type="ARBA" id="ARBA00022840"/>
    </source>
</evidence>
<evidence type="ECO:0000256" key="3">
    <source>
        <dbReference type="HAMAP-Rule" id="MF_00376"/>
    </source>
</evidence>
<dbReference type="CDD" id="cd02022">
    <property type="entry name" value="DPCK"/>
    <property type="match status" value="1"/>
</dbReference>
<dbReference type="InterPro" id="IPR027417">
    <property type="entry name" value="P-loop_NTPase"/>
</dbReference>
<evidence type="ECO:0000313" key="5">
    <source>
        <dbReference type="EMBL" id="MDQ0161101.1"/>
    </source>
</evidence>
<comment type="similarity">
    <text evidence="3">Belongs to the CoaE family.</text>
</comment>
<proteinExistence type="inferred from homology"/>
<keyword evidence="3" id="KW-0963">Cytoplasm</keyword>
<reference evidence="5 6" key="1">
    <citation type="submission" date="2023-07" db="EMBL/GenBank/DDBJ databases">
        <title>Genomic Encyclopedia of Type Strains, Phase IV (KMG-IV): sequencing the most valuable type-strain genomes for metagenomic binning, comparative biology and taxonomic classification.</title>
        <authorList>
            <person name="Goeker M."/>
        </authorList>
    </citation>
    <scope>NUCLEOTIDE SEQUENCE [LARGE SCALE GENOMIC DNA]</scope>
    <source>
        <strain evidence="5 6">DSM 19092</strain>
    </source>
</reference>
<dbReference type="EC" id="2.7.1.24" evidence="3 4"/>
<comment type="subcellular location">
    <subcellularLocation>
        <location evidence="3">Cytoplasm</location>
    </subcellularLocation>
</comment>